<organism evidence="1 2">
    <name type="scientific">Microcystis aeruginosa PCC 9443</name>
    <dbReference type="NCBI Taxonomy" id="1160281"/>
    <lineage>
        <taxon>Bacteria</taxon>
        <taxon>Bacillati</taxon>
        <taxon>Cyanobacteriota</taxon>
        <taxon>Cyanophyceae</taxon>
        <taxon>Oscillatoriophycideae</taxon>
        <taxon>Chroococcales</taxon>
        <taxon>Microcystaceae</taxon>
        <taxon>Microcystis</taxon>
    </lineage>
</organism>
<dbReference type="EMBL" id="CAIJ01000103">
    <property type="protein sequence ID" value="CCI01354.1"/>
    <property type="molecule type" value="Genomic_DNA"/>
</dbReference>
<name>I4G093_MICAE</name>
<gene>
    <name evidence="1" type="ORF">MICAC_1910003</name>
</gene>
<protein>
    <submittedName>
        <fullName evidence="1">Uncharacterized protein</fullName>
    </submittedName>
</protein>
<sequence length="270" mass="29566">MKPLIQNIRAPSIGQTIVPLAMITSLLLAFTSNCSGLLAQPEAPNSSGQISGYIINVPPGKTIEVVLPAVCLDYSKDIPKPDTRFSSQLGEVPPEARRLLDLNQHILLREDAYKRQIAQISALRILTIENHRIATPNGGNETVSKPFKSALDAALQYAIWQNDPKFMNSQTLIFTALKENIRQSQQILEDLKAGGDGIGLDADTQGKIRLLRQMGVWDSVKGEIFREIELSLAKAELELEWLKAVTMLASVMRQAIGADVVSAESVELSP</sequence>
<dbReference type="RefSeq" id="WP_002766605.1">
    <property type="nucleotide sequence ID" value="NZ_HE972954.1"/>
</dbReference>
<evidence type="ECO:0000313" key="1">
    <source>
        <dbReference type="EMBL" id="CCI01354.1"/>
    </source>
</evidence>
<dbReference type="AlphaFoldDB" id="I4G093"/>
<comment type="caution">
    <text evidence="1">The sequence shown here is derived from an EMBL/GenBank/DDBJ whole genome shotgun (WGS) entry which is preliminary data.</text>
</comment>
<accession>I4G093</accession>
<dbReference type="HOGENOM" id="CLU_1029782_0_0_3"/>
<dbReference type="Proteomes" id="UP000003480">
    <property type="component" value="Unassembled WGS sequence"/>
</dbReference>
<evidence type="ECO:0000313" key="2">
    <source>
        <dbReference type="Proteomes" id="UP000003480"/>
    </source>
</evidence>
<reference evidence="1 2" key="1">
    <citation type="submission" date="2012-04" db="EMBL/GenBank/DDBJ databases">
        <authorList>
            <person name="Genoscope - CEA"/>
        </authorList>
    </citation>
    <scope>NUCLEOTIDE SEQUENCE [LARGE SCALE GENOMIC DNA]</scope>
    <source>
        <strain evidence="1 2">9443</strain>
    </source>
</reference>
<proteinExistence type="predicted"/>